<feature type="compositionally biased region" description="Low complexity" evidence="1">
    <location>
        <begin position="174"/>
        <end position="192"/>
    </location>
</feature>
<evidence type="ECO:0000256" key="2">
    <source>
        <dbReference type="SAM" id="Phobius"/>
    </source>
</evidence>
<evidence type="ECO:0000259" key="3">
    <source>
        <dbReference type="PROSITE" id="PS51841"/>
    </source>
</evidence>
<keyword evidence="2" id="KW-0472">Membrane</keyword>
<feature type="domain" description="LTD" evidence="3">
    <location>
        <begin position="21"/>
        <end position="121"/>
    </location>
</feature>
<evidence type="ECO:0000313" key="4">
    <source>
        <dbReference type="EMBL" id="PIY71611.1"/>
    </source>
</evidence>
<dbReference type="Pfam" id="PF00932">
    <property type="entry name" value="LTD"/>
    <property type="match status" value="1"/>
</dbReference>
<keyword evidence="2" id="KW-1133">Transmembrane helix</keyword>
<protein>
    <recommendedName>
        <fullName evidence="3">LTD domain-containing protein</fullName>
    </recommendedName>
</protein>
<comment type="caution">
    <text evidence="4">The sequence shown here is derived from an EMBL/GenBank/DDBJ whole genome shotgun (WGS) entry which is preliminary data.</text>
</comment>
<dbReference type="Gene3D" id="2.60.40.1260">
    <property type="entry name" value="Lamin Tail domain"/>
    <property type="match status" value="1"/>
</dbReference>
<sequence length="420" mass="47125">MRILRLLVFLLAFIFCIPILFFINAQIRINEIGIEQNPQTIELINTSSESADISHWYLDDSGGTTYYTIPNNTYIYPLSCMIFSYDLNLNKSSPDTARLFDTTAQPTSNSAHLIDSYSYKSSPGNSLTYARIPDGSDNWATAEASFGLWNSTRENCIILPTSTPIPTPSPTTIPTPTITLTNIPTPTPTTSTTSYPNTYDSIYISEVMVYPEKNNPEWIELYNDNDFPVSLHDWYVDDLENEGSSPKVFSLEIPGKQYRTFELTSSIFNNNGDSVRLLDLNKNEKDSFEYIKAIQGKTYGRTSFDSDTYCIQEPSKNVANNSCIESTLQPASKVNVIPINNPTIQSKKQNAVTQKVIQPTSSFLIGSNVKSPQNEILGENTQKSPSQSTPAPFYQTPFYISFSYSLLTIFSMLIKMKNAF</sequence>
<feature type="region of interest" description="Disordered" evidence="1">
    <location>
        <begin position="160"/>
        <end position="192"/>
    </location>
</feature>
<name>A0A2M7QI45_9BACT</name>
<keyword evidence="2" id="KW-0812">Transmembrane</keyword>
<dbReference type="PROSITE" id="PS51841">
    <property type="entry name" value="LTD"/>
    <property type="match status" value="2"/>
</dbReference>
<proteinExistence type="predicted"/>
<accession>A0A2M7QI45</accession>
<organism evidence="4 5">
    <name type="scientific">Candidatus Roizmanbacteria bacterium CG_4_10_14_0_8_um_filter_33_9</name>
    <dbReference type="NCBI Taxonomy" id="1974826"/>
    <lineage>
        <taxon>Bacteria</taxon>
        <taxon>Candidatus Roizmaniibacteriota</taxon>
    </lineage>
</organism>
<evidence type="ECO:0000313" key="5">
    <source>
        <dbReference type="Proteomes" id="UP000229401"/>
    </source>
</evidence>
<dbReference type="Proteomes" id="UP000229401">
    <property type="component" value="Unassembled WGS sequence"/>
</dbReference>
<gene>
    <name evidence="4" type="ORF">COY87_05275</name>
</gene>
<dbReference type="AlphaFoldDB" id="A0A2M7QI45"/>
<reference evidence="5" key="1">
    <citation type="submission" date="2017-09" db="EMBL/GenBank/DDBJ databases">
        <title>Depth-based differentiation of microbial function through sediment-hosted aquifers and enrichment of novel symbionts in the deep terrestrial subsurface.</title>
        <authorList>
            <person name="Probst A.J."/>
            <person name="Ladd B."/>
            <person name="Jarett J.K."/>
            <person name="Geller-Mcgrath D.E."/>
            <person name="Sieber C.M.K."/>
            <person name="Emerson J.B."/>
            <person name="Anantharaman K."/>
            <person name="Thomas B.C."/>
            <person name="Malmstrom R."/>
            <person name="Stieglmeier M."/>
            <person name="Klingl A."/>
            <person name="Woyke T."/>
            <person name="Ryan C.M."/>
            <person name="Banfield J.F."/>
        </authorList>
    </citation>
    <scope>NUCLEOTIDE SEQUENCE [LARGE SCALE GENOMIC DNA]</scope>
</reference>
<dbReference type="EMBL" id="PFLI01000182">
    <property type="protein sequence ID" value="PIY71611.1"/>
    <property type="molecule type" value="Genomic_DNA"/>
</dbReference>
<feature type="domain" description="LTD" evidence="3">
    <location>
        <begin position="188"/>
        <end position="292"/>
    </location>
</feature>
<feature type="compositionally biased region" description="Pro residues" evidence="1">
    <location>
        <begin position="163"/>
        <end position="173"/>
    </location>
</feature>
<dbReference type="InterPro" id="IPR036415">
    <property type="entry name" value="Lamin_tail_dom_sf"/>
</dbReference>
<dbReference type="InterPro" id="IPR001322">
    <property type="entry name" value="Lamin_tail_dom"/>
</dbReference>
<dbReference type="SUPFAM" id="SSF74853">
    <property type="entry name" value="Lamin A/C globular tail domain"/>
    <property type="match status" value="2"/>
</dbReference>
<evidence type="ECO:0000256" key="1">
    <source>
        <dbReference type="SAM" id="MobiDB-lite"/>
    </source>
</evidence>
<feature type="transmembrane region" description="Helical" evidence="2">
    <location>
        <begin position="396"/>
        <end position="414"/>
    </location>
</feature>